<dbReference type="OrthoDB" id="9769598at2"/>
<keyword evidence="8 13" id="KW-0732">Signal</keyword>
<dbReference type="GeneID" id="84650842"/>
<dbReference type="NCBIfam" id="NF012229">
    <property type="entry name" value="bla_class_B_core"/>
    <property type="match status" value="1"/>
</dbReference>
<dbReference type="Proteomes" id="UP000321245">
    <property type="component" value="Unassembled WGS sequence"/>
</dbReference>
<dbReference type="RefSeq" id="WP_019976234.1">
    <property type="nucleotide sequence ID" value="NZ_BJXC01000008.1"/>
</dbReference>
<organism evidence="15 16">
    <name type="scientific">Empedobacter brevis NBRC 14943 = ATCC 43319</name>
    <dbReference type="NCBI Taxonomy" id="1218108"/>
    <lineage>
        <taxon>Bacteria</taxon>
        <taxon>Pseudomonadati</taxon>
        <taxon>Bacteroidota</taxon>
        <taxon>Flavobacteriia</taxon>
        <taxon>Flavobacteriales</taxon>
        <taxon>Weeksellaceae</taxon>
        <taxon>Empedobacter</taxon>
    </lineage>
</organism>
<dbReference type="Gene3D" id="3.60.15.10">
    <property type="entry name" value="Ribonuclease Z/Hydroxyacylglutathione hydrolase-like"/>
    <property type="match status" value="1"/>
</dbReference>
<accession>A0A511NFR8</accession>
<evidence type="ECO:0000256" key="13">
    <source>
        <dbReference type="SAM" id="SignalP"/>
    </source>
</evidence>
<dbReference type="PROSITE" id="PS00744">
    <property type="entry name" value="BETA_LACTAMASE_B_2"/>
    <property type="match status" value="1"/>
</dbReference>
<comment type="subunit">
    <text evidence="5">Monomer.</text>
</comment>
<dbReference type="EC" id="3.5.2.6" evidence="6"/>
<dbReference type="GO" id="GO:0046677">
    <property type="term" value="P:response to antibiotic"/>
    <property type="evidence" value="ECO:0007669"/>
    <property type="project" value="UniProtKB-KW"/>
</dbReference>
<dbReference type="InterPro" id="IPR050855">
    <property type="entry name" value="NDM-1-like"/>
</dbReference>
<comment type="cofactor">
    <cofactor evidence="2">
        <name>Zn(2+)</name>
        <dbReference type="ChEBI" id="CHEBI:29105"/>
    </cofactor>
</comment>
<reference evidence="15 16" key="1">
    <citation type="submission" date="2019-07" db="EMBL/GenBank/DDBJ databases">
        <title>Whole genome shotgun sequence of Empedobacter brevis NBRC 14943.</title>
        <authorList>
            <person name="Hosoyama A."/>
            <person name="Uohara A."/>
            <person name="Ohji S."/>
            <person name="Ichikawa N."/>
        </authorList>
    </citation>
    <scope>NUCLEOTIDE SEQUENCE [LARGE SCALE GENOMIC DNA]</scope>
    <source>
        <strain evidence="15 16">NBRC 14943</strain>
    </source>
</reference>
<dbReference type="GO" id="GO:0008800">
    <property type="term" value="F:beta-lactamase activity"/>
    <property type="evidence" value="ECO:0007669"/>
    <property type="project" value="UniProtKB-EC"/>
</dbReference>
<evidence type="ECO:0000313" key="16">
    <source>
        <dbReference type="Proteomes" id="UP000321245"/>
    </source>
</evidence>
<name>A0A511NFR8_9FLAO</name>
<comment type="similarity">
    <text evidence="4">Belongs to the metallo-beta-lactamase superfamily. Class-B beta-lactamase family.</text>
</comment>
<feature type="signal peptide" evidence="13">
    <location>
        <begin position="1"/>
        <end position="17"/>
    </location>
</feature>
<dbReference type="NCBIfam" id="NF000444">
    <property type="entry name" value="blaEBR"/>
    <property type="match status" value="1"/>
</dbReference>
<evidence type="ECO:0000256" key="6">
    <source>
        <dbReference type="ARBA" id="ARBA00012865"/>
    </source>
</evidence>
<dbReference type="PANTHER" id="PTHR42951:SF4">
    <property type="entry name" value="ACYL-COENZYME A THIOESTERASE MBLAC2"/>
    <property type="match status" value="1"/>
</dbReference>
<evidence type="ECO:0000256" key="1">
    <source>
        <dbReference type="ARBA" id="ARBA00001526"/>
    </source>
</evidence>
<proteinExistence type="inferred from homology"/>
<dbReference type="NCBIfam" id="NF012146">
    <property type="entry name" value="blaB-IND-MUS"/>
    <property type="match status" value="1"/>
</dbReference>
<dbReference type="NCBIfam" id="NF033088">
    <property type="entry name" value="bla_subclass_B1"/>
    <property type="match status" value="1"/>
</dbReference>
<dbReference type="GO" id="GO:0017001">
    <property type="term" value="P:antibiotic catabolic process"/>
    <property type="evidence" value="ECO:0007669"/>
    <property type="project" value="InterPro"/>
</dbReference>
<keyword evidence="7" id="KW-0479">Metal-binding</keyword>
<sequence length="237" mass="27019">MKKIVSLLTLISVFAFGQIKPIQIDSIRNNLFVYQTFNTFQGVEYNVNAMYLVTKKGIVLFDVPWQKSQYQTLNDLLEKKYNLPVIAVFVTHSHEDRAGDLSFYNDLNIPTYASALTNTILRKEGKATSKFEIELGKTYTFGKEKFVVEYFGQGHTEDNVVVWFPKYKVLNGGCLIKGADAINLGYTGEANITEWPETMKKLVSKYPTIKQVIPGHDNWKASGHIENTFKLLENNKN</sequence>
<dbReference type="SMART" id="SM00849">
    <property type="entry name" value="Lactamase_B"/>
    <property type="match status" value="1"/>
</dbReference>
<dbReference type="InterPro" id="IPR001018">
    <property type="entry name" value="Beta-lactamase_class-B_CS"/>
</dbReference>
<evidence type="ECO:0000256" key="11">
    <source>
        <dbReference type="ARBA" id="ARBA00022833"/>
    </source>
</evidence>
<evidence type="ECO:0000256" key="12">
    <source>
        <dbReference type="ARBA" id="ARBA00023251"/>
    </source>
</evidence>
<protein>
    <recommendedName>
        <fullName evidence="6">beta-lactamase</fullName>
        <ecNumber evidence="6">3.5.2.6</ecNumber>
    </recommendedName>
</protein>
<evidence type="ECO:0000256" key="4">
    <source>
        <dbReference type="ARBA" id="ARBA00005250"/>
    </source>
</evidence>
<evidence type="ECO:0000256" key="5">
    <source>
        <dbReference type="ARBA" id="ARBA00011245"/>
    </source>
</evidence>
<keyword evidence="12" id="KW-0046">Antibiotic resistance</keyword>
<dbReference type="PANTHER" id="PTHR42951">
    <property type="entry name" value="METALLO-BETA-LACTAMASE DOMAIN-CONTAINING"/>
    <property type="match status" value="1"/>
</dbReference>
<keyword evidence="10" id="KW-0378">Hydrolase</keyword>
<evidence type="ECO:0000259" key="14">
    <source>
        <dbReference type="SMART" id="SM00849"/>
    </source>
</evidence>
<comment type="caution">
    <text evidence="15">The sequence shown here is derived from an EMBL/GenBank/DDBJ whole genome shotgun (WGS) entry which is preliminary data.</text>
</comment>
<dbReference type="SUPFAM" id="SSF56281">
    <property type="entry name" value="Metallo-hydrolase/oxidoreductase"/>
    <property type="match status" value="1"/>
</dbReference>
<evidence type="ECO:0000256" key="2">
    <source>
        <dbReference type="ARBA" id="ARBA00001947"/>
    </source>
</evidence>
<evidence type="ECO:0000256" key="3">
    <source>
        <dbReference type="ARBA" id="ARBA00004418"/>
    </source>
</evidence>
<keyword evidence="11" id="KW-0862">Zinc</keyword>
<comment type="catalytic activity">
    <reaction evidence="1">
        <text>a beta-lactam + H2O = a substituted beta-amino acid</text>
        <dbReference type="Rhea" id="RHEA:20401"/>
        <dbReference type="ChEBI" id="CHEBI:15377"/>
        <dbReference type="ChEBI" id="CHEBI:35627"/>
        <dbReference type="ChEBI" id="CHEBI:140347"/>
        <dbReference type="EC" id="3.5.2.6"/>
    </reaction>
</comment>
<evidence type="ECO:0000256" key="8">
    <source>
        <dbReference type="ARBA" id="ARBA00022729"/>
    </source>
</evidence>
<dbReference type="AlphaFoldDB" id="A0A511NFR8"/>
<dbReference type="GO" id="GO:0008270">
    <property type="term" value="F:zinc ion binding"/>
    <property type="evidence" value="ECO:0007669"/>
    <property type="project" value="InterPro"/>
</dbReference>
<keyword evidence="9" id="KW-0574">Periplasm</keyword>
<gene>
    <name evidence="15" type="ORF">EB1_14450</name>
</gene>
<dbReference type="EMBL" id="BJXC01000008">
    <property type="protein sequence ID" value="GEM51655.1"/>
    <property type="molecule type" value="Genomic_DNA"/>
</dbReference>
<dbReference type="STRING" id="1218108.GCA_000382425_02757"/>
<evidence type="ECO:0000256" key="10">
    <source>
        <dbReference type="ARBA" id="ARBA00022801"/>
    </source>
</evidence>
<feature type="chain" id="PRO_5021768512" description="beta-lactamase" evidence="13">
    <location>
        <begin position="18"/>
        <end position="237"/>
    </location>
</feature>
<evidence type="ECO:0000256" key="7">
    <source>
        <dbReference type="ARBA" id="ARBA00022723"/>
    </source>
</evidence>
<dbReference type="Pfam" id="PF00753">
    <property type="entry name" value="Lactamase_B"/>
    <property type="match status" value="1"/>
</dbReference>
<dbReference type="GO" id="GO:0042597">
    <property type="term" value="C:periplasmic space"/>
    <property type="evidence" value="ECO:0007669"/>
    <property type="project" value="UniProtKB-SubCell"/>
</dbReference>
<comment type="subcellular location">
    <subcellularLocation>
        <location evidence="3">Periplasm</location>
    </subcellularLocation>
</comment>
<dbReference type="InterPro" id="IPR036866">
    <property type="entry name" value="RibonucZ/Hydroxyglut_hydro"/>
</dbReference>
<dbReference type="InterPro" id="IPR001279">
    <property type="entry name" value="Metallo-B-lactamas"/>
</dbReference>
<keyword evidence="16" id="KW-1185">Reference proteome</keyword>
<evidence type="ECO:0000313" key="15">
    <source>
        <dbReference type="EMBL" id="GEM51655.1"/>
    </source>
</evidence>
<evidence type="ECO:0000256" key="9">
    <source>
        <dbReference type="ARBA" id="ARBA00022764"/>
    </source>
</evidence>
<feature type="domain" description="Metallo-beta-lactamase" evidence="14">
    <location>
        <begin position="46"/>
        <end position="216"/>
    </location>
</feature>
<dbReference type="InterPro" id="IPR058199">
    <property type="entry name" value="BlaB//VIM/IMP-1"/>
</dbReference>